<evidence type="ECO:0000256" key="3">
    <source>
        <dbReference type="ARBA" id="ARBA00022840"/>
    </source>
</evidence>
<dbReference type="GO" id="GO:0016887">
    <property type="term" value="F:ATP hydrolysis activity"/>
    <property type="evidence" value="ECO:0007669"/>
    <property type="project" value="InterPro"/>
</dbReference>
<dbReference type="Proteomes" id="UP000093355">
    <property type="component" value="Unassembled WGS sequence"/>
</dbReference>
<evidence type="ECO:0000256" key="1">
    <source>
        <dbReference type="ARBA" id="ARBA00022448"/>
    </source>
</evidence>
<dbReference type="GO" id="GO:0005524">
    <property type="term" value="F:ATP binding"/>
    <property type="evidence" value="ECO:0007669"/>
    <property type="project" value="UniProtKB-KW"/>
</dbReference>
<dbReference type="PROSITE" id="PS00211">
    <property type="entry name" value="ABC_TRANSPORTER_1"/>
    <property type="match status" value="1"/>
</dbReference>
<dbReference type="Pfam" id="PF08402">
    <property type="entry name" value="TOBE_2"/>
    <property type="match status" value="1"/>
</dbReference>
<dbReference type="InterPro" id="IPR017871">
    <property type="entry name" value="ABC_transporter-like_CS"/>
</dbReference>
<organism evidence="5 6">
    <name type="scientific">Microbacterium sediminis</name>
    <dbReference type="NCBI Taxonomy" id="904291"/>
    <lineage>
        <taxon>Bacteria</taxon>
        <taxon>Bacillati</taxon>
        <taxon>Actinomycetota</taxon>
        <taxon>Actinomycetes</taxon>
        <taxon>Micrococcales</taxon>
        <taxon>Microbacteriaceae</taxon>
        <taxon>Microbacterium</taxon>
    </lineage>
</organism>
<comment type="caution">
    <text evidence="5">The sequence shown here is derived from an EMBL/GenBank/DDBJ whole genome shotgun (WGS) entry which is preliminary data.</text>
</comment>
<dbReference type="Gene3D" id="2.40.50.140">
    <property type="entry name" value="Nucleic acid-binding proteins"/>
    <property type="match status" value="1"/>
</dbReference>
<dbReference type="FunFam" id="3.40.50.300:FF:000042">
    <property type="entry name" value="Maltose/maltodextrin ABC transporter, ATP-binding protein"/>
    <property type="match status" value="1"/>
</dbReference>
<gene>
    <name evidence="5" type="ORF">A7J15_12245</name>
</gene>
<dbReference type="STRING" id="904291.A7J15_12245"/>
<dbReference type="GO" id="GO:0043190">
    <property type="term" value="C:ATP-binding cassette (ABC) transporter complex"/>
    <property type="evidence" value="ECO:0007669"/>
    <property type="project" value="InterPro"/>
</dbReference>
<dbReference type="PANTHER" id="PTHR42781:SF4">
    <property type="entry name" value="SPERMIDINE_PUTRESCINE IMPORT ATP-BINDING PROTEIN POTA"/>
    <property type="match status" value="1"/>
</dbReference>
<keyword evidence="2" id="KW-0547">Nucleotide-binding</keyword>
<dbReference type="SMART" id="SM00382">
    <property type="entry name" value="AAA"/>
    <property type="match status" value="1"/>
</dbReference>
<evidence type="ECO:0000313" key="5">
    <source>
        <dbReference type="EMBL" id="OCG76371.1"/>
    </source>
</evidence>
<dbReference type="InterPro" id="IPR050093">
    <property type="entry name" value="ABC_SmlMolc_Importer"/>
</dbReference>
<dbReference type="InterPro" id="IPR013611">
    <property type="entry name" value="Transp-assoc_OB_typ2"/>
</dbReference>
<dbReference type="InterPro" id="IPR012340">
    <property type="entry name" value="NA-bd_OB-fold"/>
</dbReference>
<dbReference type="AlphaFoldDB" id="A0A1B9NIE5"/>
<dbReference type="InterPro" id="IPR008995">
    <property type="entry name" value="Mo/tungstate-bd_C_term_dom"/>
</dbReference>
<protein>
    <submittedName>
        <fullName evidence="5">Spermidine/putrescine ABC transporter ATP-binding protein</fullName>
    </submittedName>
</protein>
<dbReference type="RefSeq" id="WP_067028396.1">
    <property type="nucleotide sequence ID" value="NZ_JRNY01000012.1"/>
</dbReference>
<dbReference type="InterPro" id="IPR003439">
    <property type="entry name" value="ABC_transporter-like_ATP-bd"/>
</dbReference>
<dbReference type="SUPFAM" id="SSF50331">
    <property type="entry name" value="MOP-like"/>
    <property type="match status" value="1"/>
</dbReference>
<keyword evidence="6" id="KW-1185">Reference proteome</keyword>
<dbReference type="SUPFAM" id="SSF52540">
    <property type="entry name" value="P-loop containing nucleoside triphosphate hydrolases"/>
    <property type="match status" value="1"/>
</dbReference>
<evidence type="ECO:0000259" key="4">
    <source>
        <dbReference type="PROSITE" id="PS50893"/>
    </source>
</evidence>
<feature type="domain" description="ABC transporter" evidence="4">
    <location>
        <begin position="4"/>
        <end position="237"/>
    </location>
</feature>
<reference evidence="5 6" key="1">
    <citation type="submission" date="2016-05" db="EMBL/GenBank/DDBJ databases">
        <authorList>
            <person name="Lavstsen T."/>
            <person name="Jespersen J.S."/>
        </authorList>
    </citation>
    <scope>NUCLEOTIDE SEQUENCE [LARGE SCALE GENOMIC DNA]</scope>
    <source>
        <strain evidence="5 6">YLB-01</strain>
    </source>
</reference>
<dbReference type="Gene3D" id="2.40.50.100">
    <property type="match status" value="1"/>
</dbReference>
<dbReference type="InterPro" id="IPR003593">
    <property type="entry name" value="AAA+_ATPase"/>
</dbReference>
<dbReference type="Gene3D" id="3.40.50.300">
    <property type="entry name" value="P-loop containing nucleotide triphosphate hydrolases"/>
    <property type="match status" value="1"/>
</dbReference>
<keyword evidence="1" id="KW-0813">Transport</keyword>
<keyword evidence="3 5" id="KW-0067">ATP-binding</keyword>
<dbReference type="GO" id="GO:0140359">
    <property type="term" value="F:ABC-type transporter activity"/>
    <property type="evidence" value="ECO:0007669"/>
    <property type="project" value="UniProtKB-ARBA"/>
</dbReference>
<dbReference type="InterPro" id="IPR027417">
    <property type="entry name" value="P-loop_NTPase"/>
</dbReference>
<evidence type="ECO:0000313" key="6">
    <source>
        <dbReference type="Proteomes" id="UP000093355"/>
    </source>
</evidence>
<dbReference type="PROSITE" id="PS50893">
    <property type="entry name" value="ABC_TRANSPORTER_2"/>
    <property type="match status" value="1"/>
</dbReference>
<name>A0A1B9NIE5_9MICO</name>
<evidence type="ECO:0000256" key="2">
    <source>
        <dbReference type="ARBA" id="ARBA00022741"/>
    </source>
</evidence>
<dbReference type="Pfam" id="PF00005">
    <property type="entry name" value="ABC_tran"/>
    <property type="match status" value="1"/>
</dbReference>
<dbReference type="OrthoDB" id="9802264at2"/>
<dbReference type="EMBL" id="LXMD01000003">
    <property type="protein sequence ID" value="OCG76371.1"/>
    <property type="molecule type" value="Genomic_DNA"/>
</dbReference>
<proteinExistence type="predicted"/>
<dbReference type="PANTHER" id="PTHR42781">
    <property type="entry name" value="SPERMIDINE/PUTRESCINE IMPORT ATP-BINDING PROTEIN POTA"/>
    <property type="match status" value="1"/>
</dbReference>
<accession>A0A1B9NIE5</accession>
<sequence>MIPIHLAGVSKTYGEQAGARPTGTVDITVEAGEFFTLLGPSGCGKSTLLRMIAGFVAPTAGAIRFGDKDVTRTPAHKRGIGMVFQNYALFPHMTVADNVAYGLRLRNVAKAERTAKVDKALERVGLAGYGKRRIDQLSGGQQQRVALARAIVIEPEVLLLDEPLSNLDAKLREETRMQIREVQKAAATTAIYVTHDQSEAMAMSDRIAVLADGRAHQVDTPRKIYAEPATAFVARFIGRSNVVPATVVSAEADTATVRIADSDVIVRRHPDVPVGPGQAVEISLRPEALRVVGEAEATLHGVVSTLEFLGSTAMLDVDLAGSTVAVSTPDIDVAQGSRIGLAVDPRAGWLIPESADV</sequence>